<keyword evidence="3" id="KW-1185">Reference proteome</keyword>
<organism evidence="2 3">
    <name type="scientific">Ditylenchus destructor</name>
    <dbReference type="NCBI Taxonomy" id="166010"/>
    <lineage>
        <taxon>Eukaryota</taxon>
        <taxon>Metazoa</taxon>
        <taxon>Ecdysozoa</taxon>
        <taxon>Nematoda</taxon>
        <taxon>Chromadorea</taxon>
        <taxon>Rhabditida</taxon>
        <taxon>Tylenchina</taxon>
        <taxon>Tylenchomorpha</taxon>
        <taxon>Sphaerularioidea</taxon>
        <taxon>Anguinidae</taxon>
        <taxon>Anguininae</taxon>
        <taxon>Ditylenchus</taxon>
    </lineage>
</organism>
<keyword evidence="1" id="KW-1133">Transmembrane helix</keyword>
<feature type="transmembrane region" description="Helical" evidence="1">
    <location>
        <begin position="125"/>
        <end position="150"/>
    </location>
</feature>
<accession>A0AAD4MQE2</accession>
<dbReference type="Pfam" id="PF10326">
    <property type="entry name" value="7TM_GPCR_Str"/>
    <property type="match status" value="1"/>
</dbReference>
<feature type="transmembrane region" description="Helical" evidence="1">
    <location>
        <begin position="12"/>
        <end position="31"/>
    </location>
</feature>
<feature type="transmembrane region" description="Helical" evidence="1">
    <location>
        <begin position="244"/>
        <end position="270"/>
    </location>
</feature>
<dbReference type="SUPFAM" id="SSF81321">
    <property type="entry name" value="Family A G protein-coupled receptor-like"/>
    <property type="match status" value="1"/>
</dbReference>
<feature type="transmembrane region" description="Helical" evidence="1">
    <location>
        <begin position="199"/>
        <end position="223"/>
    </location>
</feature>
<dbReference type="PANTHER" id="PTHR22943:SF248">
    <property type="entry name" value="SEVEN TM RECEPTOR"/>
    <property type="match status" value="1"/>
</dbReference>
<sequence length="339" mass="38565">MFELHEVHQVLATFVGVGSLTLNLFLLHLIIRHSSFKEKCYKRILMTTCITDIILTIITFVGQPVLFANNGWTIYVTNGFFSGRWPWFDHLCVALYCSSIHVNIVCVVCMFIYRYRVLCCSENTLFLGGLIAFSIIYCGCQIADAVWMYMIGQEERNGLRLREMVLDLLDKFEWQYNRERPPYPAVCFANDAKTLIHHVFYFLSLFGGYIILIFCEIKIMDYIKITGSVTEKTRRMHTEVNRALIALAVTPTLTLMAPVFTLVMALVLRLTLGPGIAVISMTMTLITLVNPITSIYFIRPYRRVANRVVCCYRYAQVDASTIATVTGASSHSHGHSTVA</sequence>
<dbReference type="AlphaFoldDB" id="A0AAD4MQE2"/>
<comment type="caution">
    <text evidence="2">The sequence shown here is derived from an EMBL/GenBank/DDBJ whole genome shotgun (WGS) entry which is preliminary data.</text>
</comment>
<feature type="transmembrane region" description="Helical" evidence="1">
    <location>
        <begin position="87"/>
        <end position="113"/>
    </location>
</feature>
<reference evidence="2" key="1">
    <citation type="submission" date="2022-01" db="EMBL/GenBank/DDBJ databases">
        <title>Genome Sequence Resource for Two Populations of Ditylenchus destructor, the Migratory Endoparasitic Phytonematode.</title>
        <authorList>
            <person name="Zhang H."/>
            <person name="Lin R."/>
            <person name="Xie B."/>
        </authorList>
    </citation>
    <scope>NUCLEOTIDE SEQUENCE</scope>
    <source>
        <strain evidence="2">BazhouSP</strain>
    </source>
</reference>
<dbReference type="Proteomes" id="UP001201812">
    <property type="component" value="Unassembled WGS sequence"/>
</dbReference>
<dbReference type="InterPro" id="IPR019428">
    <property type="entry name" value="7TM_GPCR_serpentine_rcpt_Str"/>
</dbReference>
<gene>
    <name evidence="2" type="ORF">DdX_15441</name>
</gene>
<keyword evidence="1" id="KW-0812">Transmembrane</keyword>
<evidence type="ECO:0000256" key="1">
    <source>
        <dbReference type="SAM" id="Phobius"/>
    </source>
</evidence>
<dbReference type="Gene3D" id="1.20.1070.10">
    <property type="entry name" value="Rhodopsin 7-helix transmembrane proteins"/>
    <property type="match status" value="1"/>
</dbReference>
<keyword evidence="1" id="KW-0472">Membrane</keyword>
<name>A0AAD4MQE2_9BILA</name>
<dbReference type="PANTHER" id="PTHR22943">
    <property type="entry name" value="7-TRANSMEMBRANE DOMAIN RECEPTOR C.ELEGANS"/>
    <property type="match status" value="1"/>
</dbReference>
<feature type="transmembrane region" description="Helical" evidence="1">
    <location>
        <begin position="276"/>
        <end position="298"/>
    </location>
</feature>
<evidence type="ECO:0000313" key="2">
    <source>
        <dbReference type="EMBL" id="KAI1702542.1"/>
    </source>
</evidence>
<dbReference type="EMBL" id="JAKKPZ010000097">
    <property type="protein sequence ID" value="KAI1702542.1"/>
    <property type="molecule type" value="Genomic_DNA"/>
</dbReference>
<proteinExistence type="predicted"/>
<feature type="transmembrane region" description="Helical" evidence="1">
    <location>
        <begin position="43"/>
        <end position="67"/>
    </location>
</feature>
<protein>
    <submittedName>
        <fullName evidence="2">Serpentine type 7TM GPCR chemoreceptor str domain-containing protein</fullName>
    </submittedName>
</protein>
<evidence type="ECO:0000313" key="3">
    <source>
        <dbReference type="Proteomes" id="UP001201812"/>
    </source>
</evidence>